<dbReference type="InParanoid" id="A0A1Z5KNC5"/>
<name>A0A1Z5KNC5_FISSO</name>
<keyword evidence="3" id="KW-1185">Reference proteome</keyword>
<protein>
    <submittedName>
        <fullName evidence="2">Uncharacterized protein</fullName>
    </submittedName>
</protein>
<feature type="region of interest" description="Disordered" evidence="1">
    <location>
        <begin position="34"/>
        <end position="58"/>
    </location>
</feature>
<reference evidence="2 3" key="1">
    <citation type="journal article" date="2015" name="Plant Cell">
        <title>Oil accumulation by the oleaginous diatom Fistulifera solaris as revealed by the genome and transcriptome.</title>
        <authorList>
            <person name="Tanaka T."/>
            <person name="Maeda Y."/>
            <person name="Veluchamy A."/>
            <person name="Tanaka M."/>
            <person name="Abida H."/>
            <person name="Marechal E."/>
            <person name="Bowler C."/>
            <person name="Muto M."/>
            <person name="Sunaga Y."/>
            <person name="Tanaka M."/>
            <person name="Yoshino T."/>
            <person name="Taniguchi T."/>
            <person name="Fukuda Y."/>
            <person name="Nemoto M."/>
            <person name="Matsumoto M."/>
            <person name="Wong P.S."/>
            <person name="Aburatani S."/>
            <person name="Fujibuchi W."/>
        </authorList>
    </citation>
    <scope>NUCLEOTIDE SEQUENCE [LARGE SCALE GENOMIC DNA]</scope>
    <source>
        <strain evidence="2 3">JPCC DA0580</strain>
    </source>
</reference>
<dbReference type="AlphaFoldDB" id="A0A1Z5KNC5"/>
<accession>A0A1Z5KNC5</accession>
<gene>
    <name evidence="2" type="ORF">FisN_13Hh069</name>
</gene>
<dbReference type="Proteomes" id="UP000198406">
    <property type="component" value="Unassembled WGS sequence"/>
</dbReference>
<evidence type="ECO:0000256" key="1">
    <source>
        <dbReference type="SAM" id="MobiDB-lite"/>
    </source>
</evidence>
<proteinExistence type="predicted"/>
<dbReference type="EMBL" id="BDSP01000259">
    <property type="protein sequence ID" value="GAX27824.1"/>
    <property type="molecule type" value="Genomic_DNA"/>
</dbReference>
<sequence>MRALVLTAAAIVVIATVFLSRTPSVPLILRLSDSSTSNSTNSVSTNDETIHSTSTSSPGELPYFPATAYVVLPNETTTFNDAENNPYYQIIEFHGNEDMLKLAHTLMKGQFCKHVLPPEWMKEEDDSSRTQNILINVTFNCQDLFDHSGMGTGNFLLAFYALRMIAHAVGNIAISYHCPDAEETQTALVLPWLTGFFPAVEHVVPLQDRQRPTVPEACTHFNQIALGYKIPAMRYDMRRMALALVGEDVATMAGLNTSFYSDAPPDGAVMQLPVDLTKPLYPHIELDDVVLHFRCGDLINSDHKSFGFISFHSFSRHISSDARFIGIVTQPFDTQEAQMRPLEQTDLHTDRCRLVVTQFVQHLEERFPHARIRIRNDAQETIALTFARMIMAQQIVSPISTFSVVPALATFGTGYIREPDFEKAPNWFLLHPNVSTLVDNVHLIQEPVLMAAELKKLWGDDGSAVLDWFQNDGAVR</sequence>
<feature type="compositionally biased region" description="Low complexity" evidence="1">
    <location>
        <begin position="34"/>
        <end position="47"/>
    </location>
</feature>
<evidence type="ECO:0000313" key="3">
    <source>
        <dbReference type="Proteomes" id="UP000198406"/>
    </source>
</evidence>
<organism evidence="2 3">
    <name type="scientific">Fistulifera solaris</name>
    <name type="common">Oleaginous diatom</name>
    <dbReference type="NCBI Taxonomy" id="1519565"/>
    <lineage>
        <taxon>Eukaryota</taxon>
        <taxon>Sar</taxon>
        <taxon>Stramenopiles</taxon>
        <taxon>Ochrophyta</taxon>
        <taxon>Bacillariophyta</taxon>
        <taxon>Bacillariophyceae</taxon>
        <taxon>Bacillariophycidae</taxon>
        <taxon>Naviculales</taxon>
        <taxon>Naviculaceae</taxon>
        <taxon>Fistulifera</taxon>
    </lineage>
</organism>
<dbReference type="OrthoDB" id="47615at2759"/>
<comment type="caution">
    <text evidence="2">The sequence shown here is derived from an EMBL/GenBank/DDBJ whole genome shotgun (WGS) entry which is preliminary data.</text>
</comment>
<evidence type="ECO:0000313" key="2">
    <source>
        <dbReference type="EMBL" id="GAX27824.1"/>
    </source>
</evidence>